<evidence type="ECO:0000313" key="7">
    <source>
        <dbReference type="Proteomes" id="UP001152759"/>
    </source>
</evidence>
<comment type="similarity">
    <text evidence="3">Belongs to the BBS4 family.</text>
</comment>
<dbReference type="PANTHER" id="PTHR44186">
    <property type="match status" value="1"/>
</dbReference>
<dbReference type="SUPFAM" id="SSF48452">
    <property type="entry name" value="TPR-like"/>
    <property type="match status" value="2"/>
</dbReference>
<dbReference type="EMBL" id="OU963871">
    <property type="protein sequence ID" value="CAH0383185.1"/>
    <property type="molecule type" value="Genomic_DNA"/>
</dbReference>
<evidence type="ECO:0000256" key="2">
    <source>
        <dbReference type="ARBA" id="ARBA00022803"/>
    </source>
</evidence>
<dbReference type="PROSITE" id="PS50005">
    <property type="entry name" value="TPR"/>
    <property type="match status" value="4"/>
</dbReference>
<proteinExistence type="inferred from homology"/>
<name>A0A9P0EZC9_BEMTA</name>
<keyword evidence="2 4" id="KW-0802">TPR repeat</keyword>
<protein>
    <recommendedName>
        <fullName evidence="8">Bardet-Biedl syndrome 4</fullName>
    </recommendedName>
</protein>
<dbReference type="Pfam" id="PF13181">
    <property type="entry name" value="TPR_8"/>
    <property type="match status" value="2"/>
</dbReference>
<dbReference type="PANTHER" id="PTHR44186:SF1">
    <property type="entry name" value="BARDET-BIEDL SYNDROME 4 PROTEIN"/>
    <property type="match status" value="1"/>
</dbReference>
<dbReference type="Proteomes" id="UP001152759">
    <property type="component" value="Chromosome 10"/>
</dbReference>
<keyword evidence="7" id="KW-1185">Reference proteome</keyword>
<dbReference type="GO" id="GO:0061512">
    <property type="term" value="P:protein localization to cilium"/>
    <property type="evidence" value="ECO:0007669"/>
    <property type="project" value="TreeGrafter"/>
</dbReference>
<reference evidence="6" key="1">
    <citation type="submission" date="2021-12" db="EMBL/GenBank/DDBJ databases">
        <authorList>
            <person name="King R."/>
        </authorList>
    </citation>
    <scope>NUCLEOTIDE SEQUENCE</scope>
</reference>
<evidence type="ECO:0000313" key="6">
    <source>
        <dbReference type="EMBL" id="CAH0383185.1"/>
    </source>
</evidence>
<dbReference type="InterPro" id="IPR011990">
    <property type="entry name" value="TPR-like_helical_dom_sf"/>
</dbReference>
<accession>A0A9P0EZC9</accession>
<evidence type="ECO:0008006" key="8">
    <source>
        <dbReference type="Google" id="ProtNLM"/>
    </source>
</evidence>
<organism evidence="6 7">
    <name type="scientific">Bemisia tabaci</name>
    <name type="common">Sweetpotato whitefly</name>
    <name type="synonym">Aleurodes tabaci</name>
    <dbReference type="NCBI Taxonomy" id="7038"/>
    <lineage>
        <taxon>Eukaryota</taxon>
        <taxon>Metazoa</taxon>
        <taxon>Ecdysozoa</taxon>
        <taxon>Arthropoda</taxon>
        <taxon>Hexapoda</taxon>
        <taxon>Insecta</taxon>
        <taxon>Pterygota</taxon>
        <taxon>Neoptera</taxon>
        <taxon>Paraneoptera</taxon>
        <taxon>Hemiptera</taxon>
        <taxon>Sternorrhyncha</taxon>
        <taxon>Aleyrodoidea</taxon>
        <taxon>Aleyrodidae</taxon>
        <taxon>Aleyrodinae</taxon>
        <taxon>Bemisia</taxon>
    </lineage>
</organism>
<feature type="region of interest" description="Disordered" evidence="5">
    <location>
        <begin position="1"/>
        <end position="37"/>
    </location>
</feature>
<feature type="repeat" description="TPR" evidence="4">
    <location>
        <begin position="280"/>
        <end position="313"/>
    </location>
</feature>
<evidence type="ECO:0000256" key="1">
    <source>
        <dbReference type="ARBA" id="ARBA00022737"/>
    </source>
</evidence>
<keyword evidence="1" id="KW-0677">Repeat</keyword>
<dbReference type="SMART" id="SM00028">
    <property type="entry name" value="TPR"/>
    <property type="match status" value="8"/>
</dbReference>
<evidence type="ECO:0000256" key="5">
    <source>
        <dbReference type="SAM" id="MobiDB-lite"/>
    </source>
</evidence>
<dbReference type="GO" id="GO:0060271">
    <property type="term" value="P:cilium assembly"/>
    <property type="evidence" value="ECO:0007669"/>
    <property type="project" value="TreeGrafter"/>
</dbReference>
<feature type="repeat" description="TPR" evidence="4">
    <location>
        <begin position="146"/>
        <end position="179"/>
    </location>
</feature>
<feature type="repeat" description="TPR" evidence="4">
    <location>
        <begin position="212"/>
        <end position="245"/>
    </location>
</feature>
<gene>
    <name evidence="6" type="ORF">BEMITA_LOCUS2654</name>
</gene>
<dbReference type="AlphaFoldDB" id="A0A9P0EZC9"/>
<dbReference type="Pfam" id="PF13432">
    <property type="entry name" value="TPR_16"/>
    <property type="match status" value="1"/>
</dbReference>
<evidence type="ECO:0000256" key="3">
    <source>
        <dbReference type="ARBA" id="ARBA00023778"/>
    </source>
</evidence>
<dbReference type="InterPro" id="IPR019734">
    <property type="entry name" value="TPR_rpt"/>
</dbReference>
<feature type="repeat" description="TPR" evidence="4">
    <location>
        <begin position="78"/>
        <end position="111"/>
    </location>
</feature>
<sequence length="448" mass="49878">MSGDVVANHYAGRPQTSSRPREPETPTSTGARGLSVHGEFEPLETNNWLLHLKYVRGEHETCKRLAHTELAKSQGHNEYANYVMGLILRIEGRIQESLDFFNKCRQLDPSNVDNVKQVARSHFLLGRPEQALAEYGSALKLGPPDWSLLHGLGLCYVQLGRLEEAAEALTRAVELGRTEESHRALARLHARSEPGRAIAAYRTACALFPSNPETAVELGQLHFEMAETQQAFDAWGTALCHDPAHPAALLALGAEFQRNDEPEVALTKYKLCAQRLPESSFLWNNIGMCFFAKKKFVAAISCLKRAIYLAPLDWKALYNLGLVHMHTHQFVSAFHFASASMKRNPLHVPTLLLLALALHSLADDTSARRAFEQALRLRGDSDAPELRANFAVFLKRIGQEEAARAQAELAMVAAARDPQLEQLLRAAFDAQPERPEDISQIRAEEDEV</sequence>
<dbReference type="GO" id="GO:0036064">
    <property type="term" value="C:ciliary basal body"/>
    <property type="evidence" value="ECO:0007669"/>
    <property type="project" value="TreeGrafter"/>
</dbReference>
<evidence type="ECO:0000256" key="4">
    <source>
        <dbReference type="PROSITE-ProRule" id="PRU00339"/>
    </source>
</evidence>
<dbReference type="Gene3D" id="1.25.40.10">
    <property type="entry name" value="Tetratricopeptide repeat domain"/>
    <property type="match status" value="2"/>
</dbReference>